<feature type="transmembrane region" description="Helical" evidence="11">
    <location>
        <begin position="843"/>
        <end position="861"/>
    </location>
</feature>
<evidence type="ECO:0000256" key="3">
    <source>
        <dbReference type="ARBA" id="ARBA00022448"/>
    </source>
</evidence>
<evidence type="ECO:0000256" key="10">
    <source>
        <dbReference type="SAM" id="MobiDB-lite"/>
    </source>
</evidence>
<dbReference type="CDD" id="cd18579">
    <property type="entry name" value="ABC_6TM_ABCC_D1"/>
    <property type="match status" value="1"/>
</dbReference>
<comment type="caution">
    <text evidence="14">The sequence shown here is derived from an EMBL/GenBank/DDBJ whole genome shotgun (WGS) entry which is preliminary data.</text>
</comment>
<dbReference type="PROSITE" id="PS50893">
    <property type="entry name" value="ABC_TRANSPORTER_2"/>
    <property type="match status" value="2"/>
</dbReference>
<keyword evidence="8 11" id="KW-1133">Transmembrane helix</keyword>
<dbReference type="InterPro" id="IPR050173">
    <property type="entry name" value="ABC_transporter_C-like"/>
</dbReference>
<dbReference type="FunFam" id="1.20.1560.10:FF:000014">
    <property type="entry name" value="Multidrug resistance-associated protein member 4"/>
    <property type="match status" value="1"/>
</dbReference>
<feature type="transmembrane region" description="Helical" evidence="11">
    <location>
        <begin position="107"/>
        <end position="126"/>
    </location>
</feature>
<feature type="transmembrane region" description="Helical" evidence="11">
    <location>
        <begin position="240"/>
        <end position="264"/>
    </location>
</feature>
<keyword evidence="15" id="KW-1185">Reference proteome</keyword>
<feature type="transmembrane region" description="Helical" evidence="11">
    <location>
        <begin position="132"/>
        <end position="152"/>
    </location>
</feature>
<feature type="transmembrane region" description="Helical" evidence="11">
    <location>
        <begin position="316"/>
        <end position="342"/>
    </location>
</feature>
<keyword evidence="3" id="KW-0813">Transport</keyword>
<dbReference type="InterPro" id="IPR044746">
    <property type="entry name" value="ABCC_6TM_D1"/>
</dbReference>
<comment type="subcellular location">
    <subcellularLocation>
        <location evidence="1">Membrane</location>
        <topology evidence="1">Multi-pass membrane protein</topology>
    </subcellularLocation>
</comment>
<comment type="similarity">
    <text evidence="2">Belongs to the ABC transporter superfamily. ABCC family. Conjugate transporter (TC 3.A.1.208) subfamily.</text>
</comment>
<feature type="domain" description="ABC transporter" evidence="12">
    <location>
        <begin position="1042"/>
        <end position="1268"/>
    </location>
</feature>
<feature type="transmembrane region" description="Helical" evidence="11">
    <location>
        <begin position="867"/>
        <end position="886"/>
    </location>
</feature>
<proteinExistence type="inferred from homology"/>
<feature type="region of interest" description="Disordered" evidence="10">
    <location>
        <begin position="669"/>
        <end position="688"/>
    </location>
</feature>
<feature type="domain" description="ABC transmembrane type-1" evidence="13">
    <location>
        <begin position="113"/>
        <end position="366"/>
    </location>
</feature>
<gene>
    <name evidence="14" type="ORF">pdam_00005127</name>
</gene>
<dbReference type="STRING" id="46731.A0A3M6TN45"/>
<evidence type="ECO:0000256" key="7">
    <source>
        <dbReference type="ARBA" id="ARBA00022840"/>
    </source>
</evidence>
<dbReference type="Pfam" id="PF00005">
    <property type="entry name" value="ABC_tran"/>
    <property type="match status" value="2"/>
</dbReference>
<accession>A0A3M6TN45</accession>
<dbReference type="PANTHER" id="PTHR24223">
    <property type="entry name" value="ATP-BINDING CASSETTE SUB-FAMILY C"/>
    <property type="match status" value="1"/>
</dbReference>
<evidence type="ECO:0000256" key="11">
    <source>
        <dbReference type="SAM" id="Phobius"/>
    </source>
</evidence>
<evidence type="ECO:0000256" key="8">
    <source>
        <dbReference type="ARBA" id="ARBA00022989"/>
    </source>
</evidence>
<feature type="transmembrane region" description="Helical" evidence="11">
    <location>
        <begin position="957"/>
        <end position="988"/>
    </location>
</feature>
<dbReference type="GO" id="GO:0140359">
    <property type="term" value="F:ABC-type transporter activity"/>
    <property type="evidence" value="ECO:0007669"/>
    <property type="project" value="InterPro"/>
</dbReference>
<evidence type="ECO:0000313" key="15">
    <source>
        <dbReference type="Proteomes" id="UP000275408"/>
    </source>
</evidence>
<dbReference type="GO" id="GO:0016887">
    <property type="term" value="F:ATP hydrolysis activity"/>
    <property type="evidence" value="ECO:0007669"/>
    <property type="project" value="InterPro"/>
</dbReference>
<dbReference type="InterPro" id="IPR003593">
    <property type="entry name" value="AAA+_ATPase"/>
</dbReference>
<dbReference type="PROSITE" id="PS00211">
    <property type="entry name" value="ABC_TRANSPORTER_1"/>
    <property type="match status" value="2"/>
</dbReference>
<feature type="transmembrane region" description="Helical" evidence="11">
    <location>
        <begin position="212"/>
        <end position="234"/>
    </location>
</feature>
<feature type="domain" description="ABC transmembrane type-1" evidence="13">
    <location>
        <begin position="733"/>
        <end position="1006"/>
    </location>
</feature>
<protein>
    <recommendedName>
        <fullName evidence="16">Multidrug resistance-associated protein 4</fullName>
    </recommendedName>
</protein>
<dbReference type="SUPFAM" id="SSF52540">
    <property type="entry name" value="P-loop containing nucleoside triphosphate hydrolases"/>
    <property type="match status" value="2"/>
</dbReference>
<keyword evidence="7" id="KW-0067">ATP-binding</keyword>
<evidence type="ECO:0000256" key="9">
    <source>
        <dbReference type="ARBA" id="ARBA00023136"/>
    </source>
</evidence>
<dbReference type="InterPro" id="IPR044726">
    <property type="entry name" value="ABCC_6TM_D2"/>
</dbReference>
<evidence type="ECO:0000256" key="2">
    <source>
        <dbReference type="ARBA" id="ARBA00009726"/>
    </source>
</evidence>
<evidence type="ECO:0000259" key="13">
    <source>
        <dbReference type="PROSITE" id="PS50929"/>
    </source>
</evidence>
<reference evidence="14 15" key="1">
    <citation type="journal article" date="2018" name="Sci. Rep.">
        <title>Comparative analysis of the Pocillopora damicornis genome highlights role of immune system in coral evolution.</title>
        <authorList>
            <person name="Cunning R."/>
            <person name="Bay R.A."/>
            <person name="Gillette P."/>
            <person name="Baker A.C."/>
            <person name="Traylor-Knowles N."/>
        </authorList>
    </citation>
    <scope>NUCLEOTIDE SEQUENCE [LARGE SCALE GENOMIC DNA]</scope>
    <source>
        <strain evidence="14">RSMAS</strain>
        <tissue evidence="14">Whole animal</tissue>
    </source>
</reference>
<evidence type="ECO:0000256" key="4">
    <source>
        <dbReference type="ARBA" id="ARBA00022692"/>
    </source>
</evidence>
<organism evidence="14 15">
    <name type="scientific">Pocillopora damicornis</name>
    <name type="common">Cauliflower coral</name>
    <name type="synonym">Millepora damicornis</name>
    <dbReference type="NCBI Taxonomy" id="46731"/>
    <lineage>
        <taxon>Eukaryota</taxon>
        <taxon>Metazoa</taxon>
        <taxon>Cnidaria</taxon>
        <taxon>Anthozoa</taxon>
        <taxon>Hexacorallia</taxon>
        <taxon>Scleractinia</taxon>
        <taxon>Astrocoeniina</taxon>
        <taxon>Pocilloporidae</taxon>
        <taxon>Pocillopora</taxon>
    </lineage>
</organism>
<keyword evidence="4 11" id="KW-0812">Transmembrane</keyword>
<dbReference type="FunFam" id="3.40.50.300:FF:000973">
    <property type="entry name" value="Multidrug resistance-associated protein 4"/>
    <property type="match status" value="1"/>
</dbReference>
<feature type="domain" description="ABC transporter" evidence="12">
    <location>
        <begin position="437"/>
        <end position="662"/>
    </location>
</feature>
<sequence length="1268" mass="141779">MAKGEYKPVFTSEQKENVSLVSLLFFRWMNGVFQSGSHGTLEETDFVPLSRENTTGSLTDLLESKWNEEKANCKENGKRPKLWRSILKMVSFKDTFIIVIDHSMYTVWRLIKPLFLGYLIFSLMSAEPQKNLSLYGCVLAMCICATIGGLSVHYSSYKCDTLGIGMSSALKGLIYRKTLLLGKQELLRFSTGRVIDLVSNDVQRLEGETVKFLYFMVLDFFLVGGATVLLVYFIGWQTLLGVVFLCLLVPYFGMLSYVSAALRLRTAAVSDQRISLMNQVVSGIRAIKTHAWEDEYQDMIKHLRSEEMSIIRKKSAVLAGVAALQYTSVPLAVLVVVITMVLTGRPITPVNLFMLLPYINTLITSICYYQAYGSLETYEAYASLQRIEEFLLLDELHGISDGNLIKETSRSNRLSDKQRKSDKASTVDEKEPGKESLLVSGLSCSQSDQGEEFSLQDVEFTAAPKSLTIITGPVGSGKSTLLLAMAGEISDISGDITFQGSLAYISQTPWVFSGTIRQNILFGLPYDETKYSKIIEACSLTEDFQMFPNGDHTVVGERGAVLSGGQRARVSLARAVYMDADLYLLDDPLSAVDIKVGQHIFESCFLDPLVLGNKTRVLSTHQEEHMKVADEVIILQKGQVLEKGSYIELQKKGSLATVLDPLHIKSNRDSESELSSVSKDKEKPDVMDKSATKGKHIKDLVISEEDRTIGEVTLKTYWEYFRSGLHSLAIFSLFLLCVITQGMIVAPDVWLSFFSKKRLENQRKNISLISYSSLVIGSFIFAFIRAYGFLLASLRCSERLHDEMVAAVLKAPVLFFDSNPVGRILNRFSKDVGCLDELLPDTFLLSVQVFLLLLSSVLVPIVTNPWVLFVVCPLAVVVFYISSYYLKTSRQLKRLESICRSPVYSHISETLDGLETIRTGRRQKDFQEQFYRFQDVHTQSYIMVLASGRWLSVRIELLSSLLTGVVALAAILVSQDAAFAGLALVYVIETVEQAQFVVRKTSDVENSMTSVERVLTYTKLDCEPGYKVLRPPPENWPLEGGVTFENVSLTYYPGGPQVLRNINLKLKGGSKFGVAGRTGAGKSSLVAAFLRMPDADGNVIIDGVPIKEINLQEARRCISVLGQSPVLFSGSLRRNLDLVDQFQDLELWKALEDVQLKRLVENLEGQLHHELLEHGANFSAGERQLICLARVLLQQKKVIILDEPTAHVDPETEQVIWRVVREKLKNSTVITIAHRLNTIKDCDMILVMKNGEIDRFDSFDSLVSSEDL</sequence>
<dbReference type="EMBL" id="RCHS01003253">
    <property type="protein sequence ID" value="RMX42835.1"/>
    <property type="molecule type" value="Genomic_DNA"/>
</dbReference>
<evidence type="ECO:0000256" key="1">
    <source>
        <dbReference type="ARBA" id="ARBA00004141"/>
    </source>
</evidence>
<feature type="transmembrane region" description="Helical" evidence="11">
    <location>
        <begin position="725"/>
        <end position="746"/>
    </location>
</feature>
<dbReference type="InterPro" id="IPR027417">
    <property type="entry name" value="P-loop_NTPase"/>
</dbReference>
<dbReference type="GO" id="GO:0005524">
    <property type="term" value="F:ATP binding"/>
    <property type="evidence" value="ECO:0007669"/>
    <property type="project" value="UniProtKB-KW"/>
</dbReference>
<dbReference type="SMART" id="SM00382">
    <property type="entry name" value="AAA"/>
    <property type="match status" value="2"/>
</dbReference>
<feature type="transmembrane region" description="Helical" evidence="11">
    <location>
        <begin position="766"/>
        <end position="790"/>
    </location>
</feature>
<dbReference type="OrthoDB" id="5967058at2759"/>
<feature type="compositionally biased region" description="Basic and acidic residues" evidence="10">
    <location>
        <begin position="678"/>
        <end position="688"/>
    </location>
</feature>
<evidence type="ECO:0000313" key="14">
    <source>
        <dbReference type="EMBL" id="RMX42835.1"/>
    </source>
</evidence>
<dbReference type="GO" id="GO:0016020">
    <property type="term" value="C:membrane"/>
    <property type="evidence" value="ECO:0007669"/>
    <property type="project" value="UniProtKB-SubCell"/>
</dbReference>
<dbReference type="AlphaFoldDB" id="A0A3M6TN45"/>
<dbReference type="CDD" id="cd18580">
    <property type="entry name" value="ABC_6TM_ABCC_D2"/>
    <property type="match status" value="1"/>
</dbReference>
<dbReference type="Gene3D" id="1.20.1560.10">
    <property type="entry name" value="ABC transporter type 1, transmembrane domain"/>
    <property type="match status" value="2"/>
</dbReference>
<dbReference type="Proteomes" id="UP000275408">
    <property type="component" value="Unassembled WGS sequence"/>
</dbReference>
<dbReference type="InterPro" id="IPR011527">
    <property type="entry name" value="ABC1_TM_dom"/>
</dbReference>
<dbReference type="Gene3D" id="3.40.50.300">
    <property type="entry name" value="P-loop containing nucleotide triphosphate hydrolases"/>
    <property type="match status" value="2"/>
</dbReference>
<dbReference type="Pfam" id="PF00664">
    <property type="entry name" value="ABC_membrane"/>
    <property type="match status" value="2"/>
</dbReference>
<dbReference type="OMA" id="HADIYLM"/>
<evidence type="ECO:0000256" key="5">
    <source>
        <dbReference type="ARBA" id="ARBA00022737"/>
    </source>
</evidence>
<dbReference type="PROSITE" id="PS50929">
    <property type="entry name" value="ABC_TM1F"/>
    <property type="match status" value="2"/>
</dbReference>
<keyword evidence="6" id="KW-0547">Nucleotide-binding</keyword>
<keyword evidence="9 11" id="KW-0472">Membrane</keyword>
<dbReference type="PANTHER" id="PTHR24223:SF456">
    <property type="entry name" value="MULTIDRUG RESISTANCE-ASSOCIATED PROTEIN LETHAL(2)03659"/>
    <property type="match status" value="1"/>
</dbReference>
<feature type="region of interest" description="Disordered" evidence="10">
    <location>
        <begin position="410"/>
        <end position="430"/>
    </location>
</feature>
<dbReference type="InterPro" id="IPR003439">
    <property type="entry name" value="ABC_transporter-like_ATP-bd"/>
</dbReference>
<evidence type="ECO:0008006" key="16">
    <source>
        <dbReference type="Google" id="ProtNLM"/>
    </source>
</evidence>
<dbReference type="CDD" id="cd03250">
    <property type="entry name" value="ABCC_MRP_domain1"/>
    <property type="match status" value="1"/>
</dbReference>
<dbReference type="FunFam" id="3.40.50.300:FF:000163">
    <property type="entry name" value="Multidrug resistance-associated protein member 4"/>
    <property type="match status" value="1"/>
</dbReference>
<dbReference type="InterPro" id="IPR017871">
    <property type="entry name" value="ABC_transporter-like_CS"/>
</dbReference>
<evidence type="ECO:0000256" key="6">
    <source>
        <dbReference type="ARBA" id="ARBA00022741"/>
    </source>
</evidence>
<dbReference type="SUPFAM" id="SSF90123">
    <property type="entry name" value="ABC transporter transmembrane region"/>
    <property type="match status" value="2"/>
</dbReference>
<evidence type="ECO:0000259" key="12">
    <source>
        <dbReference type="PROSITE" id="PS50893"/>
    </source>
</evidence>
<feature type="transmembrane region" description="Helical" evidence="11">
    <location>
        <begin position="348"/>
        <end position="369"/>
    </location>
</feature>
<dbReference type="InterPro" id="IPR036640">
    <property type="entry name" value="ABC1_TM_sf"/>
</dbReference>
<keyword evidence="5" id="KW-0677">Repeat</keyword>
<dbReference type="CDD" id="cd03244">
    <property type="entry name" value="ABCC_MRP_domain2"/>
    <property type="match status" value="1"/>
</dbReference>
<name>A0A3M6TN45_POCDA</name>